<sequence length="273" mass="31326">MNYKLIAMDMDGTLLDSHKDILPSSYKAMKKADEQGVYVCLSTGRGLKELNDYQEELETLSYGILLSGGCLYDFKKNDYIYLRSMEDELVNEIISMATKKDVLIQLLTKDDTFVYGSHLKDISYYRMGVYQDLFDRVSVPVEDMKECIRYHQGEVMKICIYHINDKEREMTYNQLKDYPLTLAYSDETSIEISPLDTDKGNGLLKLCELIDLPIEETIAIGDSYNDEGILKKAGLSVAMENACTEIKEISDIITRDNDHDGIKDIFDLYLKRP</sequence>
<dbReference type="STRING" id="1630.SAMN05216514_10598"/>
<dbReference type="CDD" id="cd07516">
    <property type="entry name" value="HAD_Pase"/>
    <property type="match status" value="1"/>
</dbReference>
<dbReference type="GO" id="GO:0005829">
    <property type="term" value="C:cytosol"/>
    <property type="evidence" value="ECO:0007669"/>
    <property type="project" value="TreeGrafter"/>
</dbReference>
<dbReference type="SFLD" id="SFLDG01140">
    <property type="entry name" value="C2.B:_Phosphomannomutase_and_P"/>
    <property type="match status" value="1"/>
</dbReference>
<dbReference type="NCBIfam" id="TIGR00099">
    <property type="entry name" value="Cof-subfamily"/>
    <property type="match status" value="1"/>
</dbReference>
<evidence type="ECO:0000313" key="1">
    <source>
        <dbReference type="EMBL" id="SDW50788.1"/>
    </source>
</evidence>
<gene>
    <name evidence="1" type="ORF">SAMN04487759_11816</name>
</gene>
<dbReference type="Gene3D" id="3.30.1240.10">
    <property type="match status" value="1"/>
</dbReference>
<dbReference type="GO" id="GO:0016791">
    <property type="term" value="F:phosphatase activity"/>
    <property type="evidence" value="ECO:0007669"/>
    <property type="project" value="UniProtKB-ARBA"/>
</dbReference>
<dbReference type="eggNOG" id="COG0561">
    <property type="taxonomic scope" value="Bacteria"/>
</dbReference>
<name>A0A1H2U4E0_9FIRM</name>
<evidence type="ECO:0008006" key="3">
    <source>
        <dbReference type="Google" id="ProtNLM"/>
    </source>
</evidence>
<proteinExistence type="predicted"/>
<dbReference type="InterPro" id="IPR006379">
    <property type="entry name" value="HAD-SF_hydro_IIB"/>
</dbReference>
<dbReference type="NCBIfam" id="TIGR01484">
    <property type="entry name" value="HAD-SF-IIB"/>
    <property type="match status" value="1"/>
</dbReference>
<accession>A0A1H2U4E0</accession>
<dbReference type="InterPro" id="IPR023214">
    <property type="entry name" value="HAD_sf"/>
</dbReference>
<dbReference type="PANTHER" id="PTHR10000">
    <property type="entry name" value="PHOSPHOSERINE PHOSPHATASE"/>
    <property type="match status" value="1"/>
</dbReference>
<dbReference type="SUPFAM" id="SSF56784">
    <property type="entry name" value="HAD-like"/>
    <property type="match status" value="1"/>
</dbReference>
<dbReference type="Pfam" id="PF08282">
    <property type="entry name" value="Hydrolase_3"/>
    <property type="match status" value="1"/>
</dbReference>
<dbReference type="PANTHER" id="PTHR10000:SF8">
    <property type="entry name" value="HAD SUPERFAMILY HYDROLASE-LIKE, TYPE 3"/>
    <property type="match status" value="1"/>
</dbReference>
<dbReference type="Gene3D" id="3.40.50.1000">
    <property type="entry name" value="HAD superfamily/HAD-like"/>
    <property type="match status" value="1"/>
</dbReference>
<protein>
    <recommendedName>
        <fullName evidence="3">Cof subfamily of IIB subfamily of haloacid dehalogenase superfamily/HAD-superfamily hydrolase, subfamily IIB</fullName>
    </recommendedName>
</protein>
<dbReference type="AlphaFoldDB" id="A0A1H2U4E0"/>
<dbReference type="SFLD" id="SFLDS00003">
    <property type="entry name" value="Haloacid_Dehalogenase"/>
    <property type="match status" value="1"/>
</dbReference>
<dbReference type="PROSITE" id="PS01229">
    <property type="entry name" value="COF_2"/>
    <property type="match status" value="1"/>
</dbReference>
<evidence type="ECO:0000313" key="2">
    <source>
        <dbReference type="Proteomes" id="UP000182429"/>
    </source>
</evidence>
<dbReference type="InterPro" id="IPR036412">
    <property type="entry name" value="HAD-like_sf"/>
</dbReference>
<organism evidence="1 2">
    <name type="scientific">Kandleria vitulina</name>
    <dbReference type="NCBI Taxonomy" id="1630"/>
    <lineage>
        <taxon>Bacteria</taxon>
        <taxon>Bacillati</taxon>
        <taxon>Bacillota</taxon>
        <taxon>Erysipelotrichia</taxon>
        <taxon>Erysipelotrichales</taxon>
        <taxon>Coprobacillaceae</taxon>
        <taxon>Kandleria</taxon>
    </lineage>
</organism>
<reference evidence="1 2" key="1">
    <citation type="submission" date="2016-10" db="EMBL/GenBank/DDBJ databases">
        <authorList>
            <person name="de Groot N.N."/>
        </authorList>
    </citation>
    <scope>NUCLEOTIDE SEQUENCE [LARGE SCALE GENOMIC DNA]</scope>
    <source>
        <strain evidence="1 2">S3b</strain>
    </source>
</reference>
<dbReference type="InterPro" id="IPR000150">
    <property type="entry name" value="Cof"/>
</dbReference>
<dbReference type="EMBL" id="FNNF01000018">
    <property type="protein sequence ID" value="SDW50788.1"/>
    <property type="molecule type" value="Genomic_DNA"/>
</dbReference>
<dbReference type="Proteomes" id="UP000182429">
    <property type="component" value="Unassembled WGS sequence"/>
</dbReference>
<dbReference type="GO" id="GO:0000287">
    <property type="term" value="F:magnesium ion binding"/>
    <property type="evidence" value="ECO:0007669"/>
    <property type="project" value="TreeGrafter"/>
</dbReference>
<dbReference type="RefSeq" id="WP_074686460.1">
    <property type="nucleotide sequence ID" value="NZ_FNNF01000018.1"/>
</dbReference>